<accession>A0A3A9AXM8</accession>
<name>A0A3A9AXM8_9FIRM</name>
<dbReference type="Pfam" id="PF04397">
    <property type="entry name" value="LytTR"/>
    <property type="match status" value="1"/>
</dbReference>
<feature type="modified residue" description="4-aspartylphosphate" evidence="3">
    <location>
        <position position="77"/>
    </location>
</feature>
<dbReference type="InterPro" id="IPR046947">
    <property type="entry name" value="LytR-like"/>
</dbReference>
<gene>
    <name evidence="5" type="ORF">D7V94_06465</name>
</gene>
<dbReference type="PANTHER" id="PTHR37299">
    <property type="entry name" value="TRANSCRIPTIONAL REGULATOR-RELATED"/>
    <property type="match status" value="1"/>
</dbReference>
<feature type="domain" description="Response regulatory" evidence="4">
    <location>
        <begin position="24"/>
        <end position="140"/>
    </location>
</feature>
<evidence type="ECO:0000256" key="1">
    <source>
        <dbReference type="ARBA" id="ARBA00018672"/>
    </source>
</evidence>
<dbReference type="OrthoDB" id="1646880at2"/>
<dbReference type="AlphaFoldDB" id="A0A3A9AXM8"/>
<proteinExistence type="predicted"/>
<dbReference type="PROSITE" id="PS50110">
    <property type="entry name" value="RESPONSE_REGULATORY"/>
    <property type="match status" value="1"/>
</dbReference>
<evidence type="ECO:0000259" key="4">
    <source>
        <dbReference type="PROSITE" id="PS50110"/>
    </source>
</evidence>
<dbReference type="InterPro" id="IPR011006">
    <property type="entry name" value="CheY-like_superfamily"/>
</dbReference>
<reference evidence="5 6" key="1">
    <citation type="submission" date="2018-09" db="EMBL/GenBank/DDBJ databases">
        <title>Murine metabolic-syndrome-specific gut microbial biobank.</title>
        <authorList>
            <person name="Liu C."/>
        </authorList>
    </citation>
    <scope>NUCLEOTIDE SEQUENCE [LARGE SCALE GENOMIC DNA]</scope>
    <source>
        <strain evidence="5 6">0.1xD8-82</strain>
    </source>
</reference>
<dbReference type="SMART" id="SM00850">
    <property type="entry name" value="LytTR"/>
    <property type="match status" value="1"/>
</dbReference>
<dbReference type="EMBL" id="RAYQ01000005">
    <property type="protein sequence ID" value="RKI92323.1"/>
    <property type="molecule type" value="Genomic_DNA"/>
</dbReference>
<organism evidence="5 6">
    <name type="scientific">Parablautia intestinalis</name>
    <dbReference type="NCBI Taxonomy" id="2320100"/>
    <lineage>
        <taxon>Bacteria</taxon>
        <taxon>Bacillati</taxon>
        <taxon>Bacillota</taxon>
        <taxon>Clostridia</taxon>
        <taxon>Lachnospirales</taxon>
        <taxon>Lachnospiraceae</taxon>
        <taxon>Parablautia</taxon>
    </lineage>
</organism>
<dbReference type="Gene3D" id="3.40.50.2300">
    <property type="match status" value="1"/>
</dbReference>
<comment type="function">
    <text evidence="2">May play the central regulatory role in sporulation. It may be an element of the effector pathway responsible for the activation of sporulation genes in response to nutritional stress. Spo0A may act in concert with spo0H (a sigma factor) to control the expression of some genes that are critical to the sporulation process.</text>
</comment>
<dbReference type="Pfam" id="PF00072">
    <property type="entry name" value="Response_reg"/>
    <property type="match status" value="1"/>
</dbReference>
<evidence type="ECO:0000256" key="3">
    <source>
        <dbReference type="PROSITE-ProRule" id="PRU00169"/>
    </source>
</evidence>
<evidence type="ECO:0000313" key="6">
    <source>
        <dbReference type="Proteomes" id="UP000280696"/>
    </source>
</evidence>
<evidence type="ECO:0000256" key="2">
    <source>
        <dbReference type="ARBA" id="ARBA00024867"/>
    </source>
</evidence>
<dbReference type="InterPro" id="IPR001789">
    <property type="entry name" value="Sig_transdc_resp-reg_receiver"/>
</dbReference>
<dbReference type="GO" id="GO:0003677">
    <property type="term" value="F:DNA binding"/>
    <property type="evidence" value="ECO:0007669"/>
    <property type="project" value="UniProtKB-KW"/>
</dbReference>
<evidence type="ECO:0000313" key="5">
    <source>
        <dbReference type="EMBL" id="RKI92323.1"/>
    </source>
</evidence>
<dbReference type="SUPFAM" id="SSF52172">
    <property type="entry name" value="CheY-like"/>
    <property type="match status" value="1"/>
</dbReference>
<dbReference type="PANTHER" id="PTHR37299:SF4">
    <property type="entry name" value="TRANSCRIPTIONAL REGULATOR"/>
    <property type="match status" value="1"/>
</dbReference>
<keyword evidence="5" id="KW-0238">DNA-binding</keyword>
<keyword evidence="6" id="KW-1185">Reference proteome</keyword>
<dbReference type="Gene3D" id="2.40.50.1020">
    <property type="entry name" value="LytTr DNA-binding domain"/>
    <property type="match status" value="1"/>
</dbReference>
<dbReference type="SMART" id="SM00448">
    <property type="entry name" value="REC"/>
    <property type="match status" value="1"/>
</dbReference>
<dbReference type="InterPro" id="IPR007492">
    <property type="entry name" value="LytTR_DNA-bd_dom"/>
</dbReference>
<dbReference type="GO" id="GO:0000156">
    <property type="term" value="F:phosphorelay response regulator activity"/>
    <property type="evidence" value="ECO:0007669"/>
    <property type="project" value="InterPro"/>
</dbReference>
<comment type="caution">
    <text evidence="5">The sequence shown here is derived from an EMBL/GenBank/DDBJ whole genome shotgun (WGS) entry which is preliminary data.</text>
</comment>
<sequence length="262" mass="30912">MEQYHHGIINCGQTIGTWRIKMYRILVCDDNREFLKLMILLLEKYAGSYDAVVTGCAGGQDLLAHCWNNKFDLIYMDIVVGRENGMSLAKAIKAVNPRALTVYVSAYDDYYVDMVQAEPFRFISKDASDIPRLEKQIADTLEAAMKRINGRETFSFVFDRKKYYIELRKIQYFYSMARTIHIAGNLDDAPDYYYGRMDELEKELERIDGNFVRISKRHIVNIKYIKYMEKNKVEIDHKVFTITAKYQKDFIEKCAEYWRLHT</sequence>
<dbReference type="Proteomes" id="UP000280696">
    <property type="component" value="Unassembled WGS sequence"/>
</dbReference>
<dbReference type="CDD" id="cd00156">
    <property type="entry name" value="REC"/>
    <property type="match status" value="1"/>
</dbReference>
<protein>
    <recommendedName>
        <fullName evidence="1">Stage 0 sporulation protein A homolog</fullName>
    </recommendedName>
</protein>
<keyword evidence="3" id="KW-0597">Phosphoprotein</keyword>